<reference evidence="1 2" key="1">
    <citation type="submission" date="2022-02" db="EMBL/GenBank/DDBJ databases">
        <title>Study of halophilic communities from a Mexican lake.</title>
        <authorList>
            <person name="Hernandez-Soto L.M."/>
            <person name="Martinez-Abarca F."/>
            <person name="Ramirez-Saad H.C."/>
            <person name="Aguirre-Garrido J.F."/>
        </authorList>
    </citation>
    <scope>NUCLEOTIDE SEQUENCE [LARGE SCALE GENOMIC DNA]</scope>
    <source>
        <strain evidence="1 2">Hjan13</strain>
    </source>
</reference>
<evidence type="ECO:0000313" key="2">
    <source>
        <dbReference type="Proteomes" id="UP001321125"/>
    </source>
</evidence>
<accession>A0ABT4IU65</accession>
<organism evidence="1 2">
    <name type="scientific">Vreelandella janggokensis</name>
    <dbReference type="NCBI Taxonomy" id="370767"/>
    <lineage>
        <taxon>Bacteria</taxon>
        <taxon>Pseudomonadati</taxon>
        <taxon>Pseudomonadota</taxon>
        <taxon>Gammaproteobacteria</taxon>
        <taxon>Oceanospirillales</taxon>
        <taxon>Halomonadaceae</taxon>
        <taxon>Vreelandella</taxon>
    </lineage>
</organism>
<dbReference type="PANTHER" id="PTHR43431">
    <property type="entry name" value="OXIDOREDUCTASE, SHORT CHAIN DEHYDROGENASE/REDUCTASE FAMILY (AFU_ORTHOLOGUE AFUA_5G14000)"/>
    <property type="match status" value="1"/>
</dbReference>
<protein>
    <submittedName>
        <fullName evidence="1">SDR family NAD(P)-dependent oxidoreductase</fullName>
    </submittedName>
</protein>
<name>A0ABT4IU65_9GAMM</name>
<dbReference type="Pfam" id="PF00106">
    <property type="entry name" value="adh_short"/>
    <property type="match status" value="1"/>
</dbReference>
<gene>
    <name evidence="1" type="ORF">L0635_08980</name>
</gene>
<dbReference type="PANTHER" id="PTHR43431:SF7">
    <property type="entry name" value="OXIDOREDUCTASE, SHORT CHAIN DEHYDROGENASE_REDUCTASE FAMILY (AFU_ORTHOLOGUE AFUA_5G14000)"/>
    <property type="match status" value="1"/>
</dbReference>
<dbReference type="PRINTS" id="PR00081">
    <property type="entry name" value="GDHRDH"/>
</dbReference>
<sequence length="250" mass="27177">MRTPQDHTIVMGVGPESGLGATLCRRFAAAGHHVWVVGRSREKLDYIVANIAAAGGEATAHIADATDEAQVIALFDAVERAGGRLSCAIYNVGNNTPGRIHDMASEYFEKSWRVACFGGFLFAREAVRRMLGSGMGDGESRSLLFTGASASLRGRPNFGAFNAAKGALRNLAEAMSKEYATEGIHVGHVVIDGGIAGEKMKQALPEQAQQEEREGLIDLEGIAEAFWFLHAQPRQAWTFELDLRTWQEQW</sequence>
<proteinExistence type="predicted"/>
<dbReference type="Proteomes" id="UP001321125">
    <property type="component" value="Unassembled WGS sequence"/>
</dbReference>
<comment type="caution">
    <text evidence="1">The sequence shown here is derived from an EMBL/GenBank/DDBJ whole genome shotgun (WGS) entry which is preliminary data.</text>
</comment>
<dbReference type="Gene3D" id="3.40.50.720">
    <property type="entry name" value="NAD(P)-binding Rossmann-like Domain"/>
    <property type="match status" value="1"/>
</dbReference>
<evidence type="ECO:0000313" key="1">
    <source>
        <dbReference type="EMBL" id="MCZ0927212.1"/>
    </source>
</evidence>
<dbReference type="InterPro" id="IPR002347">
    <property type="entry name" value="SDR_fam"/>
</dbReference>
<dbReference type="EMBL" id="JAKNQU010000003">
    <property type="protein sequence ID" value="MCZ0927212.1"/>
    <property type="molecule type" value="Genomic_DNA"/>
</dbReference>
<dbReference type="SUPFAM" id="SSF51735">
    <property type="entry name" value="NAD(P)-binding Rossmann-fold domains"/>
    <property type="match status" value="1"/>
</dbReference>
<dbReference type="RefSeq" id="WP_268901656.1">
    <property type="nucleotide sequence ID" value="NZ_JAKNQT010000002.1"/>
</dbReference>
<keyword evidence="2" id="KW-1185">Reference proteome</keyword>
<dbReference type="InterPro" id="IPR036291">
    <property type="entry name" value="NAD(P)-bd_dom_sf"/>
</dbReference>